<dbReference type="SUPFAM" id="SSF55785">
    <property type="entry name" value="PYP-like sensor domain (PAS domain)"/>
    <property type="match status" value="1"/>
</dbReference>
<dbReference type="InterPro" id="IPR000014">
    <property type="entry name" value="PAS"/>
</dbReference>
<dbReference type="AlphaFoldDB" id="A0A6I3S8R5"/>
<dbReference type="CDD" id="cd00082">
    <property type="entry name" value="HisKA"/>
    <property type="match status" value="1"/>
</dbReference>
<dbReference type="SMART" id="SM00091">
    <property type="entry name" value="PAS"/>
    <property type="match status" value="1"/>
</dbReference>
<dbReference type="InterPro" id="IPR013767">
    <property type="entry name" value="PAS_fold"/>
</dbReference>
<sequence length="803" mass="89791">MTYKKHISQSNDLLDRFSSAFAGIKSHSNLPSGTTPFIWAIAVLIVVIFSAFYFNVRANTETILRTNLMKSTAKVADNIEMRMRGISANMARMIEKMELDGINSAVVNKYGREIISGSPEVILLRVIEPSGKGLESVVNPRLGRSDLRQYNYLDYPQVVRDAIGDAFLSNRVSYSSFWFTPGDISSPSVVIIYPFAIGEKTYALLARLSLNKLLEVSTPQSLLSDYEFSFLHGTKEIAGRAAYNPPDDYTIPSYVRAADPLPPSIQLYGCNVLESPMIFASPLIYWLGALMLFLLLSLFFLNREMRRNQSDLERALKELELRRSIEDSMNLALVITDLDNKIVYTNGQTEEITGYSEEELLGKTPPYPFWGDGSELPSQLLKDRPHEEPGKPYRFDLTIRCRNDETLEALMLAMPFYSAYNEHIGWIYMIQDNTVEAQSMNLTNDSIASYERLLNSVLSCISAVMQKPTGSMLGIHNNHYTEQLGNTADGHLEISKAFKEPFDPQGNRQGEVWVDSLGRWFSVAEARVTLPGGSHVTLQSALDITKRKINEQEFEEQTSKMENSSRLITLGEMASTITHEINQPLTAITAYANTALEVIGRAPEVNKTQVLEIYRKIANQAARIDKIIKNIRAFAKRRPTTLECVSLNSVFSDTMELGRLIEKKYAGVHVVYELPAVVPDVICDPVQIMQILMNLIRNAAEAILEHGSEDKTIMVSAKVGAKDVELSVGDHGPGISDTMKASLFTPFFSTMKNGLGLGLSTCQTIAESHNSRLRVRDNEGGGTVFFFDLKICFTKDSENKKQN</sequence>
<dbReference type="PROSITE" id="PS50112">
    <property type="entry name" value="PAS"/>
    <property type="match status" value="1"/>
</dbReference>
<dbReference type="PANTHER" id="PTHR43065">
    <property type="entry name" value="SENSOR HISTIDINE KINASE"/>
    <property type="match status" value="1"/>
</dbReference>
<feature type="transmembrane region" description="Helical" evidence="9">
    <location>
        <begin position="283"/>
        <end position="301"/>
    </location>
</feature>
<dbReference type="PANTHER" id="PTHR43065:SF10">
    <property type="entry name" value="PEROXIDE STRESS-ACTIVATED HISTIDINE KINASE MAK3"/>
    <property type="match status" value="1"/>
</dbReference>
<dbReference type="Pfam" id="PF00512">
    <property type="entry name" value="HisKA"/>
    <property type="match status" value="1"/>
</dbReference>
<dbReference type="Gene3D" id="3.30.450.20">
    <property type="entry name" value="PAS domain"/>
    <property type="match status" value="1"/>
</dbReference>
<dbReference type="InterPro" id="IPR036890">
    <property type="entry name" value="HATPase_C_sf"/>
</dbReference>
<dbReference type="RefSeq" id="WP_155167992.1">
    <property type="nucleotide sequence ID" value="NZ_WNCA01000010.1"/>
</dbReference>
<dbReference type="InterPro" id="IPR004358">
    <property type="entry name" value="Sig_transdc_His_kin-like_C"/>
</dbReference>
<keyword evidence="9" id="KW-1133">Transmembrane helix</keyword>
<dbReference type="EMBL" id="WNCL01000010">
    <property type="protein sequence ID" value="MTU42916.1"/>
    <property type="molecule type" value="Genomic_DNA"/>
</dbReference>
<evidence type="ECO:0000256" key="5">
    <source>
        <dbReference type="ARBA" id="ARBA00022741"/>
    </source>
</evidence>
<evidence type="ECO:0000256" key="7">
    <source>
        <dbReference type="ARBA" id="ARBA00022840"/>
    </source>
</evidence>
<proteinExistence type="predicted"/>
<evidence type="ECO:0000256" key="4">
    <source>
        <dbReference type="ARBA" id="ARBA00022679"/>
    </source>
</evidence>
<dbReference type="InterPro" id="IPR005467">
    <property type="entry name" value="His_kinase_dom"/>
</dbReference>
<keyword evidence="8" id="KW-0902">Two-component regulatory system</keyword>
<evidence type="ECO:0000256" key="6">
    <source>
        <dbReference type="ARBA" id="ARBA00022777"/>
    </source>
</evidence>
<dbReference type="InterPro" id="IPR035965">
    <property type="entry name" value="PAS-like_dom_sf"/>
</dbReference>
<evidence type="ECO:0000313" key="10">
    <source>
        <dbReference type="EMBL" id="MTU42916.1"/>
    </source>
</evidence>
<dbReference type="GO" id="GO:0005524">
    <property type="term" value="F:ATP binding"/>
    <property type="evidence" value="ECO:0007669"/>
    <property type="project" value="UniProtKB-KW"/>
</dbReference>
<keyword evidence="5" id="KW-0547">Nucleotide-binding</keyword>
<organism evidence="10 11">
    <name type="scientific">Parasutterella excrementihominis</name>
    <dbReference type="NCBI Taxonomy" id="487175"/>
    <lineage>
        <taxon>Bacteria</taxon>
        <taxon>Pseudomonadati</taxon>
        <taxon>Pseudomonadota</taxon>
        <taxon>Betaproteobacteria</taxon>
        <taxon>Burkholderiales</taxon>
        <taxon>Sutterellaceae</taxon>
        <taxon>Parasutterella</taxon>
    </lineage>
</organism>
<reference evidence="10 11" key="1">
    <citation type="journal article" date="2019" name="Nat. Med.">
        <title>A library of human gut bacterial isolates paired with longitudinal multiomics data enables mechanistic microbiome research.</title>
        <authorList>
            <person name="Poyet M."/>
            <person name="Groussin M."/>
            <person name="Gibbons S.M."/>
            <person name="Avila-Pacheco J."/>
            <person name="Jiang X."/>
            <person name="Kearney S.M."/>
            <person name="Perrotta A.R."/>
            <person name="Berdy B."/>
            <person name="Zhao S."/>
            <person name="Lieberman T.D."/>
            <person name="Swanson P.K."/>
            <person name="Smith M."/>
            <person name="Roesemann S."/>
            <person name="Alexander J.E."/>
            <person name="Rich S.A."/>
            <person name="Livny J."/>
            <person name="Vlamakis H."/>
            <person name="Clish C."/>
            <person name="Bullock K."/>
            <person name="Deik A."/>
            <person name="Scott J."/>
            <person name="Pierce K.A."/>
            <person name="Xavier R.J."/>
            <person name="Alm E.J."/>
        </authorList>
    </citation>
    <scope>NUCLEOTIDE SEQUENCE [LARGE SCALE GENOMIC DNA]</scope>
    <source>
        <strain evidence="10 11">BIOML-A2</strain>
    </source>
</reference>
<keyword evidence="3" id="KW-0597">Phosphoprotein</keyword>
<dbReference type="SUPFAM" id="SSF55874">
    <property type="entry name" value="ATPase domain of HSP90 chaperone/DNA topoisomerase II/histidine kinase"/>
    <property type="match status" value="1"/>
</dbReference>
<evidence type="ECO:0000256" key="2">
    <source>
        <dbReference type="ARBA" id="ARBA00012438"/>
    </source>
</evidence>
<feature type="transmembrane region" description="Helical" evidence="9">
    <location>
        <begin position="37"/>
        <end position="56"/>
    </location>
</feature>
<evidence type="ECO:0000313" key="11">
    <source>
        <dbReference type="Proteomes" id="UP000462362"/>
    </source>
</evidence>
<dbReference type="SUPFAM" id="SSF47384">
    <property type="entry name" value="Homodimeric domain of signal transducing histidine kinase"/>
    <property type="match status" value="1"/>
</dbReference>
<dbReference type="GO" id="GO:0000155">
    <property type="term" value="F:phosphorelay sensor kinase activity"/>
    <property type="evidence" value="ECO:0007669"/>
    <property type="project" value="InterPro"/>
</dbReference>
<dbReference type="Pfam" id="PF02518">
    <property type="entry name" value="HATPase_c"/>
    <property type="match status" value="1"/>
</dbReference>
<dbReference type="PRINTS" id="PR00344">
    <property type="entry name" value="BCTRLSENSOR"/>
</dbReference>
<evidence type="ECO:0000256" key="1">
    <source>
        <dbReference type="ARBA" id="ARBA00000085"/>
    </source>
</evidence>
<evidence type="ECO:0000256" key="8">
    <source>
        <dbReference type="ARBA" id="ARBA00023012"/>
    </source>
</evidence>
<comment type="catalytic activity">
    <reaction evidence="1">
        <text>ATP + protein L-histidine = ADP + protein N-phospho-L-histidine.</text>
        <dbReference type="EC" id="2.7.13.3"/>
    </reaction>
</comment>
<evidence type="ECO:0000256" key="3">
    <source>
        <dbReference type="ARBA" id="ARBA00022553"/>
    </source>
</evidence>
<dbReference type="NCBIfam" id="TIGR00229">
    <property type="entry name" value="sensory_box"/>
    <property type="match status" value="1"/>
</dbReference>
<dbReference type="CDD" id="cd00130">
    <property type="entry name" value="PAS"/>
    <property type="match status" value="1"/>
</dbReference>
<dbReference type="EC" id="2.7.13.3" evidence="2"/>
<dbReference type="SMART" id="SM00387">
    <property type="entry name" value="HATPase_c"/>
    <property type="match status" value="1"/>
</dbReference>
<dbReference type="InterPro" id="IPR003594">
    <property type="entry name" value="HATPase_dom"/>
</dbReference>
<comment type="caution">
    <text evidence="10">The sequence shown here is derived from an EMBL/GenBank/DDBJ whole genome shotgun (WGS) entry which is preliminary data.</text>
</comment>
<keyword evidence="4" id="KW-0808">Transferase</keyword>
<dbReference type="Pfam" id="PF00989">
    <property type="entry name" value="PAS"/>
    <property type="match status" value="1"/>
</dbReference>
<keyword evidence="6" id="KW-0418">Kinase</keyword>
<dbReference type="InterPro" id="IPR036097">
    <property type="entry name" value="HisK_dim/P_sf"/>
</dbReference>
<dbReference type="Proteomes" id="UP000462362">
    <property type="component" value="Unassembled WGS sequence"/>
</dbReference>
<keyword evidence="9" id="KW-0812">Transmembrane</keyword>
<accession>A0A6I3S8R5</accession>
<name>A0A6I3S8R5_9BURK</name>
<evidence type="ECO:0000256" key="9">
    <source>
        <dbReference type="SAM" id="Phobius"/>
    </source>
</evidence>
<dbReference type="SMART" id="SM00388">
    <property type="entry name" value="HisKA"/>
    <property type="match status" value="1"/>
</dbReference>
<keyword evidence="7" id="KW-0067">ATP-binding</keyword>
<dbReference type="PROSITE" id="PS50109">
    <property type="entry name" value="HIS_KIN"/>
    <property type="match status" value="1"/>
</dbReference>
<protein>
    <recommendedName>
        <fullName evidence="2">histidine kinase</fullName>
        <ecNumber evidence="2">2.7.13.3</ecNumber>
    </recommendedName>
</protein>
<dbReference type="Gene3D" id="3.30.565.10">
    <property type="entry name" value="Histidine kinase-like ATPase, C-terminal domain"/>
    <property type="match status" value="1"/>
</dbReference>
<dbReference type="Gene3D" id="1.10.287.130">
    <property type="match status" value="1"/>
</dbReference>
<gene>
    <name evidence="10" type="ORF">GMD42_04645</name>
</gene>
<dbReference type="InterPro" id="IPR003661">
    <property type="entry name" value="HisK_dim/P_dom"/>
</dbReference>
<dbReference type="GO" id="GO:0006355">
    <property type="term" value="P:regulation of DNA-templated transcription"/>
    <property type="evidence" value="ECO:0007669"/>
    <property type="project" value="InterPro"/>
</dbReference>
<keyword evidence="9" id="KW-0472">Membrane</keyword>